<keyword evidence="3" id="KW-1185">Reference proteome</keyword>
<dbReference type="AlphaFoldDB" id="M2QRJ4"/>
<keyword evidence="1" id="KW-0812">Transmembrane</keyword>
<reference evidence="2 3" key="1">
    <citation type="journal article" date="2012" name="Proc. Natl. Acad. Sci. U.S.A.">
        <title>Comparative genomics of Ceriporiopsis subvermispora and Phanerochaete chrysosporium provide insight into selective ligninolysis.</title>
        <authorList>
            <person name="Fernandez-Fueyo E."/>
            <person name="Ruiz-Duenas F.J."/>
            <person name="Ferreira P."/>
            <person name="Floudas D."/>
            <person name="Hibbett D.S."/>
            <person name="Canessa P."/>
            <person name="Larrondo L.F."/>
            <person name="James T.Y."/>
            <person name="Seelenfreund D."/>
            <person name="Lobos S."/>
            <person name="Polanco R."/>
            <person name="Tello M."/>
            <person name="Honda Y."/>
            <person name="Watanabe T."/>
            <person name="Watanabe T."/>
            <person name="Ryu J.S."/>
            <person name="Kubicek C.P."/>
            <person name="Schmoll M."/>
            <person name="Gaskell J."/>
            <person name="Hammel K.E."/>
            <person name="St John F.J."/>
            <person name="Vanden Wymelenberg A."/>
            <person name="Sabat G."/>
            <person name="Splinter BonDurant S."/>
            <person name="Syed K."/>
            <person name="Yadav J.S."/>
            <person name="Doddapaneni H."/>
            <person name="Subramanian V."/>
            <person name="Lavin J.L."/>
            <person name="Oguiza J.A."/>
            <person name="Perez G."/>
            <person name="Pisabarro A.G."/>
            <person name="Ramirez L."/>
            <person name="Santoyo F."/>
            <person name="Master E."/>
            <person name="Coutinho P.M."/>
            <person name="Henrissat B."/>
            <person name="Lombard V."/>
            <person name="Magnuson J.K."/>
            <person name="Kuees U."/>
            <person name="Hori C."/>
            <person name="Igarashi K."/>
            <person name="Samejima M."/>
            <person name="Held B.W."/>
            <person name="Barry K.W."/>
            <person name="LaButti K.M."/>
            <person name="Lapidus A."/>
            <person name="Lindquist E.A."/>
            <person name="Lucas S.M."/>
            <person name="Riley R."/>
            <person name="Salamov A.A."/>
            <person name="Hoffmeister D."/>
            <person name="Schwenk D."/>
            <person name="Hadar Y."/>
            <person name="Yarden O."/>
            <person name="de Vries R.P."/>
            <person name="Wiebenga A."/>
            <person name="Stenlid J."/>
            <person name="Eastwood D."/>
            <person name="Grigoriev I.V."/>
            <person name="Berka R.M."/>
            <person name="Blanchette R.A."/>
            <person name="Kersten P."/>
            <person name="Martinez A.T."/>
            <person name="Vicuna R."/>
            <person name="Cullen D."/>
        </authorList>
    </citation>
    <scope>NUCLEOTIDE SEQUENCE [LARGE SCALE GENOMIC DNA]</scope>
    <source>
        <strain evidence="2 3">B</strain>
    </source>
</reference>
<proteinExistence type="predicted"/>
<dbReference type="Gene3D" id="3.80.10.10">
    <property type="entry name" value="Ribonuclease Inhibitor"/>
    <property type="match status" value="1"/>
</dbReference>
<feature type="transmembrane region" description="Helical" evidence="1">
    <location>
        <begin position="6"/>
        <end position="25"/>
    </location>
</feature>
<protein>
    <recommendedName>
        <fullName evidence="4">F-box domain-containing protein</fullName>
    </recommendedName>
</protein>
<dbReference type="Proteomes" id="UP000016930">
    <property type="component" value="Unassembled WGS sequence"/>
</dbReference>
<name>M2QRJ4_CERS8</name>
<dbReference type="InterPro" id="IPR036047">
    <property type="entry name" value="F-box-like_dom_sf"/>
</dbReference>
<evidence type="ECO:0000313" key="2">
    <source>
        <dbReference type="EMBL" id="EMD39708.1"/>
    </source>
</evidence>
<dbReference type="OrthoDB" id="2921803at2759"/>
<organism evidence="2 3">
    <name type="scientific">Ceriporiopsis subvermispora (strain B)</name>
    <name type="common">White-rot fungus</name>
    <name type="synonym">Gelatoporia subvermispora</name>
    <dbReference type="NCBI Taxonomy" id="914234"/>
    <lineage>
        <taxon>Eukaryota</taxon>
        <taxon>Fungi</taxon>
        <taxon>Dikarya</taxon>
        <taxon>Basidiomycota</taxon>
        <taxon>Agaricomycotina</taxon>
        <taxon>Agaricomycetes</taxon>
        <taxon>Polyporales</taxon>
        <taxon>Gelatoporiaceae</taxon>
        <taxon>Gelatoporia</taxon>
    </lineage>
</organism>
<dbReference type="InterPro" id="IPR032675">
    <property type="entry name" value="LRR_dom_sf"/>
</dbReference>
<sequence length="437" mass="49098">MSAVPFSLRVALSSLPLWLIVVVIFKEMFRRGFLIGSKAPATPATHVPAQPVEQRPEPMVTVPTLPPELTDRILDHLEGDRQALANCGLVCRTWLPRSRYHFFRELKLTSKNTKQLVQLLRDGPAIGQHVSHLAIVTLREDNSEWHVDLLPKVLPSLPNVTTLELRGRGAYQSKNFKDIAPVTSLKFHACEFAALKDVTTLLCAFPRLDTLTIESTLIARGEEDPSLTDTYRPPIKNITVMSSALNPEPFVNWLVSGGVHEGFESLTLLPIQKPALIPVGKFIKSAGPSLKHFEIALLEVGPEMFTDIFEEHFSLSHCTMLRSIAFASPFEYAMAFQTGHASFSWIASMLSQVTSRDLEEVSFTVYPPDTIKFTTPEWKHMAKLLQSDQFKNLKRVRFLGRCLEDTEGNNIVKRIQTVLPDLDKRGLLQVEIEVIQV</sequence>
<keyword evidence="1" id="KW-0472">Membrane</keyword>
<evidence type="ECO:0008006" key="4">
    <source>
        <dbReference type="Google" id="ProtNLM"/>
    </source>
</evidence>
<keyword evidence="1" id="KW-1133">Transmembrane helix</keyword>
<accession>M2QRJ4</accession>
<gene>
    <name evidence="2" type="ORF">CERSUDRAFT_112012</name>
</gene>
<dbReference type="SUPFAM" id="SSF81383">
    <property type="entry name" value="F-box domain"/>
    <property type="match status" value="1"/>
</dbReference>
<dbReference type="CDD" id="cd09917">
    <property type="entry name" value="F-box_SF"/>
    <property type="match status" value="1"/>
</dbReference>
<evidence type="ECO:0000256" key="1">
    <source>
        <dbReference type="SAM" id="Phobius"/>
    </source>
</evidence>
<dbReference type="HOGENOM" id="CLU_036316_4_1_1"/>
<dbReference type="EMBL" id="KB445793">
    <property type="protein sequence ID" value="EMD39708.1"/>
    <property type="molecule type" value="Genomic_DNA"/>
</dbReference>
<evidence type="ECO:0000313" key="3">
    <source>
        <dbReference type="Proteomes" id="UP000016930"/>
    </source>
</evidence>
<dbReference type="STRING" id="914234.M2QRJ4"/>